<evidence type="ECO:0000256" key="1">
    <source>
        <dbReference type="SAM" id="Coils"/>
    </source>
</evidence>
<dbReference type="SUPFAM" id="SSF52490">
    <property type="entry name" value="Tubulin nucleotide-binding domain-like"/>
    <property type="match status" value="1"/>
</dbReference>
<dbReference type="Proteomes" id="UP000199053">
    <property type="component" value="Unassembled WGS sequence"/>
</dbReference>
<dbReference type="AlphaFoldDB" id="A0A1G9J3K2"/>
<reference evidence="3" key="1">
    <citation type="submission" date="2016-10" db="EMBL/GenBank/DDBJ databases">
        <authorList>
            <person name="Varghese N."/>
            <person name="Submissions S."/>
        </authorList>
    </citation>
    <scope>NUCLEOTIDE SEQUENCE [LARGE SCALE GENOMIC DNA]</scope>
    <source>
        <strain evidence="3">DSM 16995</strain>
    </source>
</reference>
<evidence type="ECO:0000313" key="3">
    <source>
        <dbReference type="Proteomes" id="UP000199053"/>
    </source>
</evidence>
<dbReference type="EMBL" id="FNGA01000004">
    <property type="protein sequence ID" value="SDL31895.1"/>
    <property type="molecule type" value="Genomic_DNA"/>
</dbReference>
<accession>A0A1G9J3K2</accession>
<dbReference type="Gene3D" id="3.40.50.1440">
    <property type="entry name" value="Tubulin/FtsZ, GTPase domain"/>
    <property type="match status" value="1"/>
</dbReference>
<evidence type="ECO:0000313" key="2">
    <source>
        <dbReference type="EMBL" id="SDL31895.1"/>
    </source>
</evidence>
<gene>
    <name evidence="2" type="ORF">SAMN05660337_2624</name>
</gene>
<protein>
    <submittedName>
        <fullName evidence="2">Tubulin like</fullName>
    </submittedName>
</protein>
<dbReference type="InterPro" id="IPR025904">
    <property type="entry name" value="Tubulin-like"/>
</dbReference>
<name>A0A1G9J3K2_9BACT</name>
<feature type="coiled-coil region" evidence="1">
    <location>
        <begin position="537"/>
        <end position="571"/>
    </location>
</feature>
<dbReference type="InterPro" id="IPR036525">
    <property type="entry name" value="Tubulin/FtsZ_GTPase_sf"/>
</dbReference>
<keyword evidence="3" id="KW-1185">Reference proteome</keyword>
<proteinExistence type="predicted"/>
<organism evidence="2 3">
    <name type="scientific">Maridesulfovibrio ferrireducens</name>
    <dbReference type="NCBI Taxonomy" id="246191"/>
    <lineage>
        <taxon>Bacteria</taxon>
        <taxon>Pseudomonadati</taxon>
        <taxon>Thermodesulfobacteriota</taxon>
        <taxon>Desulfovibrionia</taxon>
        <taxon>Desulfovibrionales</taxon>
        <taxon>Desulfovibrionaceae</taxon>
        <taxon>Maridesulfovibrio</taxon>
    </lineage>
</organism>
<sequence length="1124" mass="128137">MEFSTVPTLLIGLGGIGSQVVDLIYGKIPPAMHDRIAVHAFDTNINDIDKCSNLRNVITQTSTNWTVGNYLEIADSSVNEWFPSDVRELKRKLLTDGAGQVRCVSRLAYRASIDDGKLAKLHSQIRDIFQARGDRAMPSVRVMIVTSLGGGTGSGIFLQTAMYVRDILMNEFKKNAVLVRGAFLLPDPLIQSGLLDETHHENVRANAYASLKELNAITINAGIDKSDSGGATIELEYKPRQEDLDGRQSHVVTDDNLPFDFCFLYDFENERGENLKFLDNYINQMVKTIHLQLFSPISGPSFSEEDNFILGLVSENGLNRYCGAGVASLVYPYKKLVRYCALRWTDESFSSEWLRLDKEYDGELEQYERDRQAGVGGERPKLGKRYLSLVDNYAKDNNPDPFFLSIYDAVHIPGERAIDTKPRSELFLGNVDKLIEQIVKDDKDLNYMEQSCVLDNGQMTRGENVISAVEDMEGHLSAYQRQVFVSVRSNKSFIINQTVRSGCEKMVNSDHSLNTWMLNRPYPLHPVAVRYVLYSLEELLEVNLKKVREQVAQVEKNIDNYKKAYNLSNKRDIVETIEDRFRNLENISWFSKLLGRKFKALVIEYKEKSSRQLNGLNLYRQIKLKELVYEELLSCVRDLLRDWKDYFDQLRSIRNGLQKEIRDCSNENERNQDPMNVYVLASAEDKESMWKELRNSVAKSSELPPDFLKKIYEDRYKRFCGNHFGGKRERFSRGINFGEEIVSWCENEIMESGRLSYNVLEALTEEARSRNIDHDTHLKERIAILERLASPFAPEISKGKVQNQEYWGINSKTLDGCSEDWVKDNFGGNSRLVRDDSFPETELIRYTARYGYLASDFTKFKASAPGSSGADGSYHTAYKRRIKRLVAGGDTITPHLDKRWHLPAYMTDLNSVTGAGDLKLSNEAFLLGLAFARFKSRTEGSRSFWECHTVDKEGNEAIKLVYKGGTPVAGGLYDLYEALPHNPGLVYSISDWANAEISKVPFKRTGGEVERSFSSRSVEYSPEKITILDAIASFVNERPAMPEEELEKKTVTLMNILFNLIIRTKEAQNGKTNDAKNKEETIIEINDLLANSSIYSQYLSEGTRLGRNWDVKVKSYQKTLEDIF</sequence>
<dbReference type="RefSeq" id="WP_170830373.1">
    <property type="nucleotide sequence ID" value="NZ_FNGA01000004.1"/>
</dbReference>
<keyword evidence="1" id="KW-0175">Coiled coil</keyword>
<dbReference type="STRING" id="246191.SAMN05660337_2624"/>
<dbReference type="Pfam" id="PF13809">
    <property type="entry name" value="Tubulin_2"/>
    <property type="match status" value="1"/>
</dbReference>